<dbReference type="Pfam" id="PF03133">
    <property type="entry name" value="TTL"/>
    <property type="match status" value="1"/>
</dbReference>
<dbReference type="InterPro" id="IPR027746">
    <property type="entry name" value="TTL"/>
</dbReference>
<dbReference type="EMBL" id="FQNC01000041">
    <property type="protein sequence ID" value="SGY31929.1"/>
    <property type="molecule type" value="Genomic_DNA"/>
</dbReference>
<dbReference type="GO" id="GO:0000932">
    <property type="term" value="C:P-body"/>
    <property type="evidence" value="ECO:0007669"/>
    <property type="project" value="TreeGrafter"/>
</dbReference>
<keyword evidence="2" id="KW-1185">Reference proteome</keyword>
<dbReference type="PANTHER" id="PTHR47551:SF1">
    <property type="entry name" value="TUBULIN--TYROSINE LIGASE PBY1-RELATED"/>
    <property type="match status" value="1"/>
</dbReference>
<dbReference type="PROSITE" id="PS51221">
    <property type="entry name" value="TTL"/>
    <property type="match status" value="1"/>
</dbReference>
<dbReference type="SUPFAM" id="SSF56059">
    <property type="entry name" value="Glutathione synthetase ATP-binding domain-like"/>
    <property type="match status" value="1"/>
</dbReference>
<reference evidence="1 2" key="1">
    <citation type="submission" date="2016-11" db="EMBL/GenBank/DDBJ databases">
        <authorList>
            <person name="Jaros S."/>
            <person name="Januszkiewicz K."/>
            <person name="Wedrychowicz H."/>
        </authorList>
    </citation>
    <scope>NUCLEOTIDE SEQUENCE [LARGE SCALE GENOMIC DNA]</scope>
</reference>
<evidence type="ECO:0000313" key="1">
    <source>
        <dbReference type="EMBL" id="SGY31929.1"/>
    </source>
</evidence>
<proteinExistence type="predicted"/>
<dbReference type="Proteomes" id="UP000249464">
    <property type="component" value="Unassembled WGS sequence"/>
</dbReference>
<dbReference type="STRING" id="796604.A0A2X0P1G7"/>
<sequence>MTTQSTPTPRRRVALVQYPRSQDDVVKALRRAFEAHPEWSMQTTTTSDDQIDLQWSDYDQIDWALVEGAQGKTRLVNSYVIRKGSVLIRKNHLSHTIALYLSKNPTSPLARAAPQTFYFTLSFADELDELLVDELYDVQHSFDTADPDKPSWWILKAALADKGVGIRLFSDRAQLEQIFQEFEPVSSDDEEEEEDYDEAFVTKAYGTGTRVDSSQLREWVVQRYVSNPLLFSPSNNPSSPSYKFHLRVYVVASGALTVHVHHPFLALFAPTPYSTPESSDKVDLSAHLTNTCLQTTIMGSQALPESVNTLQKMQGYTILGGALEGQKLTREQITKIEDSVGEVVAELFKAAVGAGTSFQALPNAFEIFGLDFLVDDELRVSLLEVNACPDFGQTGPKLQSVIDHLFASTLDELVIPYFTRQEHDLPTSVEPRDAYASAEPQTPSKALQGLILEETTQPGLRKVLAMEISKAWS</sequence>
<evidence type="ECO:0000313" key="2">
    <source>
        <dbReference type="Proteomes" id="UP000249464"/>
    </source>
</evidence>
<gene>
    <name evidence="1" type="primary">BQ5605_C002g01279</name>
    <name evidence="1" type="ORF">BQ5605_C002G01279</name>
</gene>
<dbReference type="PANTHER" id="PTHR47551">
    <property type="entry name" value="TUBULIN--TYROSINE LIGASE PBY1-RELATED"/>
    <property type="match status" value="1"/>
</dbReference>
<dbReference type="Gene3D" id="3.30.470.20">
    <property type="entry name" value="ATP-grasp fold, B domain"/>
    <property type="match status" value="1"/>
</dbReference>
<dbReference type="AlphaFoldDB" id="A0A2X0P1G7"/>
<dbReference type="InterPro" id="IPR004344">
    <property type="entry name" value="TTL/TTLL_fam"/>
</dbReference>
<organism evidence="1 2">
    <name type="scientific">Microbotryum silenes-dioicae</name>
    <dbReference type="NCBI Taxonomy" id="796604"/>
    <lineage>
        <taxon>Eukaryota</taxon>
        <taxon>Fungi</taxon>
        <taxon>Dikarya</taxon>
        <taxon>Basidiomycota</taxon>
        <taxon>Pucciniomycotina</taxon>
        <taxon>Microbotryomycetes</taxon>
        <taxon>Microbotryales</taxon>
        <taxon>Microbotryaceae</taxon>
        <taxon>Microbotryum</taxon>
    </lineage>
</organism>
<name>A0A2X0P1G7_9BASI</name>
<accession>A0A2X0P1G7</accession>
<protein>
    <submittedName>
        <fullName evidence="1">BQ5605_C002g01279 protein</fullName>
    </submittedName>
</protein>